<dbReference type="Gene3D" id="2.40.420.20">
    <property type="match status" value="1"/>
</dbReference>
<dbReference type="InterPro" id="IPR050739">
    <property type="entry name" value="MFP"/>
</dbReference>
<feature type="coiled-coil region" evidence="1">
    <location>
        <begin position="180"/>
        <end position="221"/>
    </location>
</feature>
<dbReference type="SUPFAM" id="SSF111369">
    <property type="entry name" value="HlyD-like secretion proteins"/>
    <property type="match status" value="2"/>
</dbReference>
<dbReference type="Gene3D" id="1.10.287.470">
    <property type="entry name" value="Helix hairpin bin"/>
    <property type="match status" value="1"/>
</dbReference>
<organism evidence="2 3">
    <name type="scientific">Rosistilla ulvae</name>
    <dbReference type="NCBI Taxonomy" id="1930277"/>
    <lineage>
        <taxon>Bacteria</taxon>
        <taxon>Pseudomonadati</taxon>
        <taxon>Planctomycetota</taxon>
        <taxon>Planctomycetia</taxon>
        <taxon>Pirellulales</taxon>
        <taxon>Pirellulaceae</taxon>
        <taxon>Rosistilla</taxon>
    </lineage>
</organism>
<accession>A0A517M2Z3</accession>
<keyword evidence="3" id="KW-1185">Reference proteome</keyword>
<keyword evidence="1" id="KW-0175">Coiled coil</keyword>
<gene>
    <name evidence="2" type="primary">yibH</name>
    <name evidence="2" type="ORF">EC9_34400</name>
</gene>
<dbReference type="AlphaFoldDB" id="A0A517M2Z3"/>
<dbReference type="PANTHER" id="PTHR30386">
    <property type="entry name" value="MEMBRANE FUSION SUBUNIT OF EMRAB-TOLC MULTIDRUG EFFLUX PUMP"/>
    <property type="match status" value="1"/>
</dbReference>
<dbReference type="Gene3D" id="2.40.30.170">
    <property type="match status" value="1"/>
</dbReference>
<dbReference type="Proteomes" id="UP000319557">
    <property type="component" value="Chromosome"/>
</dbReference>
<evidence type="ECO:0000256" key="1">
    <source>
        <dbReference type="SAM" id="Coils"/>
    </source>
</evidence>
<dbReference type="EMBL" id="CP036261">
    <property type="protein sequence ID" value="QDS89243.1"/>
    <property type="molecule type" value="Genomic_DNA"/>
</dbReference>
<evidence type="ECO:0000313" key="2">
    <source>
        <dbReference type="EMBL" id="QDS89243.1"/>
    </source>
</evidence>
<reference evidence="2 3" key="1">
    <citation type="submission" date="2019-02" db="EMBL/GenBank/DDBJ databases">
        <title>Deep-cultivation of Planctomycetes and their phenomic and genomic characterization uncovers novel biology.</title>
        <authorList>
            <person name="Wiegand S."/>
            <person name="Jogler M."/>
            <person name="Boedeker C."/>
            <person name="Pinto D."/>
            <person name="Vollmers J."/>
            <person name="Rivas-Marin E."/>
            <person name="Kohn T."/>
            <person name="Peeters S.H."/>
            <person name="Heuer A."/>
            <person name="Rast P."/>
            <person name="Oberbeckmann S."/>
            <person name="Bunk B."/>
            <person name="Jeske O."/>
            <person name="Meyerdierks A."/>
            <person name="Storesund J.E."/>
            <person name="Kallscheuer N."/>
            <person name="Luecker S."/>
            <person name="Lage O.M."/>
            <person name="Pohl T."/>
            <person name="Merkel B.J."/>
            <person name="Hornburger P."/>
            <person name="Mueller R.-W."/>
            <person name="Bruemmer F."/>
            <person name="Labrenz M."/>
            <person name="Spormann A.M."/>
            <person name="Op den Camp H."/>
            <person name="Overmann J."/>
            <person name="Amann R."/>
            <person name="Jetten M.S.M."/>
            <person name="Mascher T."/>
            <person name="Medema M.H."/>
            <person name="Devos D.P."/>
            <person name="Kaster A.-K."/>
            <person name="Ovreas L."/>
            <person name="Rohde M."/>
            <person name="Galperin M.Y."/>
            <person name="Jogler C."/>
        </authorList>
    </citation>
    <scope>NUCLEOTIDE SEQUENCE [LARGE SCALE GENOMIC DNA]</scope>
    <source>
        <strain evidence="2 3">EC9</strain>
    </source>
</reference>
<feature type="coiled-coil region" evidence="1">
    <location>
        <begin position="99"/>
        <end position="155"/>
    </location>
</feature>
<sequence>MGLFASCALLFASGCQKTPVEYESKPPLPVTLLTLNKAIPATSYSGSGSVKSWKTEQIGFEVSGRIEWVLEPGKDIDGRVVDPDGKLLQPGTPLAQIDSARYEIAVESAEANLEVAKLRKEGIEIRLKEALPSELDAERANLKLAKLEFDRIEKLHQQNAASLSEFDQARNLVQARQASLSSLQASEKQTEAELQSAAAEIRRAEQALRDARRDLDNTTLYGSYQGQISEVMVVPGSVVSAGSPVLTLQMTNPIKIELELSSRQSRVMRKRRHLPVSFLLPDGTPRVQNGFVYRIAPSADPTTRTFAMTMLMLNEKFQDTPIESLTNASVATSEHLWPLKLNRMMVTDPGVMLVEEQSISRDEQGPYIYQVTNAKLRDVLPSVLKVRQQRIVENELRVPFLGNWIFRSFTFVDPEPVDEETLYVGQLKFQDNRPQDWDGESVVLDAGSQWMLRPGDLVTVDLSSNVVEPGFYVPIEAIFEESGETSLFVFDNGRAKKMEVHIPPAEDLNAGSLVEIESDQLVDGMQVVVGGVHFLRDGQAVRALGQVSLDAIVREEAGLNDPAEADKANALNAITAPAEAREAQ</sequence>
<dbReference type="Gene3D" id="2.40.50.100">
    <property type="match status" value="1"/>
</dbReference>
<proteinExistence type="predicted"/>
<dbReference type="KEGG" id="ruv:EC9_34400"/>
<evidence type="ECO:0000313" key="3">
    <source>
        <dbReference type="Proteomes" id="UP000319557"/>
    </source>
</evidence>
<dbReference type="PANTHER" id="PTHR30386:SF18">
    <property type="entry name" value="INNER MEMBRANE PROTEIN YIAV-RELATED"/>
    <property type="match status" value="1"/>
</dbReference>
<protein>
    <submittedName>
        <fullName evidence="2">Inner membrane protein YibH</fullName>
    </submittedName>
</protein>
<name>A0A517M2Z3_9BACT</name>